<comment type="caution">
    <text evidence="1">The sequence shown here is derived from an EMBL/GenBank/DDBJ whole genome shotgun (WGS) entry which is preliminary data.</text>
</comment>
<proteinExistence type="predicted"/>
<dbReference type="AlphaFoldDB" id="A0A2P2D8P3"/>
<dbReference type="OrthoDB" id="343624at2"/>
<sequence>MKPKKETSKVLHHSLFPEFIQLYQNSLVSRYSKENLQNYPEFHSISEKTIHELLTFFLEYLYPSYEKRKKLDAAFDALSGFVNHPSKIWGILGNLALSIFRFGKHFPMALKAGMSALHSYVTAHSFEEELVLALDAQENPKTFLESNFAMEKLISFVEREKADAFRKDVCALFSIFSDKELVRKIVLIMEDILVKMESKQSLYTENDKNGISLGVSILKEGQKIFDLLKKEEMVLVLQAIDKIEKEFYQKACTRFRTK</sequence>
<keyword evidence="2" id="KW-1185">Reference proteome</keyword>
<reference evidence="2" key="1">
    <citation type="journal article" date="2019" name="Microbiol. Immunol.">
        <title>Molecular and phenotypic characterization of Leptospira johnsonii sp. nov., Leptospira ellinghausenii sp. nov. and Leptospira ryugenii sp. nov. isolated from soil and water in Japan.</title>
        <authorList>
            <person name="Masuzawa T."/>
            <person name="Saito M."/>
            <person name="Nakao R."/>
            <person name="Nikaido Y."/>
            <person name="Matsumoto M."/>
            <person name="Ogawa M."/>
            <person name="Yokoyama M."/>
            <person name="Hidaka Y."/>
            <person name="Tomita J."/>
            <person name="Sakakibara K."/>
            <person name="Suzuki K."/>
            <person name="Yasuda S."/>
            <person name="Sato H."/>
            <person name="Yamaguchi M."/>
            <person name="Yoshida S.I."/>
            <person name="Koizumi N."/>
            <person name="Kawamura Y."/>
        </authorList>
    </citation>
    <scope>NUCLEOTIDE SEQUENCE [LARGE SCALE GENOMIC DNA]</scope>
    <source>
        <strain evidence="2">E18</strain>
    </source>
</reference>
<accession>A0A2P2D8P3</accession>
<organism evidence="1 2">
    <name type="scientific">Leptospira ellinghausenii</name>
    <dbReference type="NCBI Taxonomy" id="1917822"/>
    <lineage>
        <taxon>Bacteria</taxon>
        <taxon>Pseudomonadati</taxon>
        <taxon>Spirochaetota</taxon>
        <taxon>Spirochaetia</taxon>
        <taxon>Leptospirales</taxon>
        <taxon>Leptospiraceae</taxon>
        <taxon>Leptospira</taxon>
    </lineage>
</organism>
<dbReference type="RefSeq" id="WP_108958248.1">
    <property type="nucleotide sequence ID" value="NZ_BFAZ01000002.1"/>
</dbReference>
<evidence type="ECO:0000313" key="1">
    <source>
        <dbReference type="EMBL" id="GBF41003.1"/>
    </source>
</evidence>
<dbReference type="Proteomes" id="UP000245206">
    <property type="component" value="Unassembled WGS sequence"/>
</dbReference>
<evidence type="ECO:0000313" key="2">
    <source>
        <dbReference type="Proteomes" id="UP000245206"/>
    </source>
</evidence>
<name>A0A2P2D8P3_9LEPT</name>
<dbReference type="EMBL" id="BFAZ01000002">
    <property type="protein sequence ID" value="GBF41003.1"/>
    <property type="molecule type" value="Genomic_DNA"/>
</dbReference>
<protein>
    <submittedName>
        <fullName evidence="1">Uncharacterized protein</fullName>
    </submittedName>
</protein>
<gene>
    <name evidence="1" type="ORF">LPTSP2_02700</name>
</gene>